<dbReference type="GO" id="GO:0006096">
    <property type="term" value="P:glycolytic process"/>
    <property type="evidence" value="ECO:0007669"/>
    <property type="project" value="UniProtKB-UniPathway"/>
</dbReference>
<keyword evidence="8" id="KW-0505">Motor protein</keyword>
<evidence type="ECO:0000256" key="4">
    <source>
        <dbReference type="ARBA" id="ARBA00022432"/>
    </source>
</evidence>
<dbReference type="SUPFAM" id="SSF52540">
    <property type="entry name" value="P-loop containing nucleoside triphosphate hydrolases"/>
    <property type="match status" value="1"/>
</dbReference>
<organism evidence="13 14">
    <name type="scientific">Aphanomyces invadans</name>
    <dbReference type="NCBI Taxonomy" id="157072"/>
    <lineage>
        <taxon>Eukaryota</taxon>
        <taxon>Sar</taxon>
        <taxon>Stramenopiles</taxon>
        <taxon>Oomycota</taxon>
        <taxon>Saprolegniomycetes</taxon>
        <taxon>Saprolegniales</taxon>
        <taxon>Verrucalvaceae</taxon>
        <taxon>Aphanomyces</taxon>
    </lineage>
</organism>
<evidence type="ECO:0000256" key="11">
    <source>
        <dbReference type="SAM" id="MobiDB-lite"/>
    </source>
</evidence>
<dbReference type="Pfam" id="PF00225">
    <property type="entry name" value="Kinesin"/>
    <property type="match status" value="1"/>
</dbReference>
<dbReference type="InterPro" id="IPR001672">
    <property type="entry name" value="G6P_Isomerase"/>
</dbReference>
<dbReference type="Pfam" id="PF00342">
    <property type="entry name" value="PGI"/>
    <property type="match status" value="1"/>
</dbReference>
<proteinExistence type="inferred from homology"/>
<dbReference type="InterPro" id="IPR001752">
    <property type="entry name" value="Kinesin_motor_dom"/>
</dbReference>
<dbReference type="GO" id="GO:0006094">
    <property type="term" value="P:gluconeogenesis"/>
    <property type="evidence" value="ECO:0007669"/>
    <property type="project" value="UniProtKB-KW"/>
</dbReference>
<keyword evidence="4 9" id="KW-0312">Gluconeogenesis</keyword>
<dbReference type="GO" id="GO:0051156">
    <property type="term" value="P:glucose 6-phosphate metabolic process"/>
    <property type="evidence" value="ECO:0007669"/>
    <property type="project" value="TreeGrafter"/>
</dbReference>
<dbReference type="InterPro" id="IPR046348">
    <property type="entry name" value="SIS_dom_sf"/>
</dbReference>
<dbReference type="Gene3D" id="3.40.50.10490">
    <property type="entry name" value="Glucose-6-phosphate isomerase like protein, domain 1"/>
    <property type="match status" value="2"/>
</dbReference>
<evidence type="ECO:0000256" key="5">
    <source>
        <dbReference type="ARBA" id="ARBA00023152"/>
    </source>
</evidence>
<dbReference type="UniPathway" id="UPA00109">
    <property type="reaction ID" value="UER00181"/>
</dbReference>
<dbReference type="GO" id="GO:0007018">
    <property type="term" value="P:microtubule-based movement"/>
    <property type="evidence" value="ECO:0007669"/>
    <property type="project" value="InterPro"/>
</dbReference>
<comment type="caution">
    <text evidence="13">The sequence shown here is derived from an EMBL/GenBank/DDBJ whole genome shotgun (WGS) entry which is preliminary data.</text>
</comment>
<evidence type="ECO:0000256" key="2">
    <source>
        <dbReference type="ARBA" id="ARBA00006604"/>
    </source>
</evidence>
<dbReference type="SUPFAM" id="SSF49879">
    <property type="entry name" value="SMAD/FHA domain"/>
    <property type="match status" value="1"/>
</dbReference>
<comment type="pathway">
    <text evidence="1 9">Carbohydrate degradation; glycolysis; D-glyceraldehyde 3-phosphate and glycerone phosphate from D-glucose: step 2/4.</text>
</comment>
<evidence type="ECO:0000259" key="12">
    <source>
        <dbReference type="PROSITE" id="PS50067"/>
    </source>
</evidence>
<dbReference type="CDD" id="cd05016">
    <property type="entry name" value="SIS_PGI_2"/>
    <property type="match status" value="1"/>
</dbReference>
<dbReference type="GO" id="GO:0003777">
    <property type="term" value="F:microtubule motor activity"/>
    <property type="evidence" value="ECO:0007669"/>
    <property type="project" value="InterPro"/>
</dbReference>
<evidence type="ECO:0000256" key="6">
    <source>
        <dbReference type="ARBA" id="ARBA00023235"/>
    </source>
</evidence>
<dbReference type="InterPro" id="IPR023096">
    <property type="entry name" value="G6P_Isomerase_C"/>
</dbReference>
<name>A0A418ATQ9_9STRA</name>
<keyword evidence="8" id="KW-0547">Nucleotide-binding</keyword>
<dbReference type="Proteomes" id="UP000285060">
    <property type="component" value="Unassembled WGS sequence"/>
</dbReference>
<dbReference type="Gene3D" id="1.10.1390.10">
    <property type="match status" value="1"/>
</dbReference>
<evidence type="ECO:0000256" key="9">
    <source>
        <dbReference type="RuleBase" id="RU000612"/>
    </source>
</evidence>
<gene>
    <name evidence="13" type="ORF">DYB32_005724</name>
</gene>
<dbReference type="InterPro" id="IPR018189">
    <property type="entry name" value="Phosphoglucose_isomerase_CS"/>
</dbReference>
<protein>
    <recommendedName>
        <fullName evidence="3 9">Glucose-6-phosphate isomerase</fullName>
        <ecNumber evidence="3 9">5.3.1.9</ecNumber>
    </recommendedName>
</protein>
<evidence type="ECO:0000313" key="13">
    <source>
        <dbReference type="EMBL" id="RHY28765.1"/>
    </source>
</evidence>
<feature type="domain" description="Kinesin motor" evidence="12">
    <location>
        <begin position="10"/>
        <end position="441"/>
    </location>
</feature>
<dbReference type="PROSITE" id="PS51463">
    <property type="entry name" value="P_GLUCOSE_ISOMERASE_3"/>
    <property type="match status" value="1"/>
</dbReference>
<dbReference type="PROSITE" id="PS00174">
    <property type="entry name" value="P_GLUCOSE_ISOMERASE_2"/>
    <property type="match status" value="1"/>
</dbReference>
<dbReference type="SUPFAM" id="SSF53697">
    <property type="entry name" value="SIS domain"/>
    <property type="match status" value="1"/>
</dbReference>
<dbReference type="VEuPathDB" id="FungiDB:H310_11363"/>
<dbReference type="InterPro" id="IPR027417">
    <property type="entry name" value="P-loop_NTPase"/>
</dbReference>
<dbReference type="InterPro" id="IPR008984">
    <property type="entry name" value="SMAD_FHA_dom_sf"/>
</dbReference>
<evidence type="ECO:0000256" key="1">
    <source>
        <dbReference type="ARBA" id="ARBA00004926"/>
    </source>
</evidence>
<dbReference type="Gene3D" id="2.60.200.20">
    <property type="match status" value="1"/>
</dbReference>
<dbReference type="GO" id="GO:0005829">
    <property type="term" value="C:cytosol"/>
    <property type="evidence" value="ECO:0007669"/>
    <property type="project" value="TreeGrafter"/>
</dbReference>
<comment type="similarity">
    <text evidence="2 9">Belongs to the GPI family.</text>
</comment>
<dbReference type="GO" id="GO:0004347">
    <property type="term" value="F:glucose-6-phosphate isomerase activity"/>
    <property type="evidence" value="ECO:0007669"/>
    <property type="project" value="UniProtKB-EC"/>
</dbReference>
<dbReference type="GO" id="GO:0048029">
    <property type="term" value="F:monosaccharide binding"/>
    <property type="evidence" value="ECO:0007669"/>
    <property type="project" value="TreeGrafter"/>
</dbReference>
<comment type="similarity">
    <text evidence="8">Belongs to the TRAFAC class myosin-kinesin ATPase superfamily. Kinesin family.</text>
</comment>
<dbReference type="InterPro" id="IPR035482">
    <property type="entry name" value="SIS_PGI_2"/>
</dbReference>
<dbReference type="PROSITE" id="PS00765">
    <property type="entry name" value="P_GLUCOSE_ISOMERASE_1"/>
    <property type="match status" value="1"/>
</dbReference>
<dbReference type="GO" id="GO:0008017">
    <property type="term" value="F:microtubule binding"/>
    <property type="evidence" value="ECO:0007669"/>
    <property type="project" value="InterPro"/>
</dbReference>
<dbReference type="NCBIfam" id="NF001211">
    <property type="entry name" value="PRK00179.1"/>
    <property type="match status" value="1"/>
</dbReference>
<accession>A0A418ATQ9</accession>
<sequence>MIWAQEDDASVVTAVRVRPMSDDERKAGCRSIITMVGNQTTVVDPAGLSPTASAASSFRRRQSAQLNPTGSPSKFAISSDPSPIKRPSLSAEAKAKVWSQTFTYDHSFWSCDPDHANHADQQYVFDRIGSHMLATAWKRVHVSLFAYGQTGAGKSFSMMGMSRSNHHEARGLVPRICQALFETMQRQSNEANPDETRDPSMTTFGAMEAPPNATPVSVTAPLPFPPQCTVKMTFVEIYNERVFDLLQRNSQVREHPEKGTYVEHVSNLVVTSAHDVEYLLSEGNKTRTVAATHMNQLSSRSHAILTLTLHWLDKKSPPTKLCMVDLAGSERTDLASGDRLREATAINKSLSALGDVINALATSNQAAASKCSPAMTALGCPPPSSSVNGFVQYRNSVLTRLLKDSLSGSARLYMLAAISPCCIHYDETLSTLKYVERSKLALVTPPTAPLPTPASVDTPDAVAQLRLELCMLRSQLRIAQQHTDLGSHAPDDMNTHHDALDASNTPQLDDHADWIPHMNCSTLSLPHLVNLNQDPRYTERVVYCIEEGITTVGAGDDDLVPDVVLAGADMLPLHTILHCANGVVRIRPAAAAQVLVNGYTIEDTTELVHGARVILGSHHVFRDKPLTHILSILPFLFQALQRPAALADNVRLLEIQAQAIHDLWHDTPASSKPLAWLLQELSAECKQQIALWSQAQTLQLSSAAKTIASISPVHPPTRLTLAIVDLEGRFASLCFALNDQCAHEKTQFQASFDLQHDRHEKLVAAQASQLDAASVAHRESMTLLENAMASKMEAAIQAHQQSRQNWMDEIEATCHRHVQELTAMSVQAALDEDKLRLKMAEWETKCASLVAEADMVLCETRAMHAKELRNQQDAVALKLYDMEMVRMAQEERFLRDTEAFVRATDATLRDRELEQVAWTDQKQLDLQALHAEHEDKVRQILAEHDFHREKIRQAIETIQIAHEDRYVKCVLSFAILQHSMHVAEDENQSAIAAHGRRRDAAEADHTHAMTSRDDAWRAFLANFDAKATNESVQHARFMKQLVQRHTAEVQAIREDTAELEAAIAQQDAEVVDRVAEWERNLDALQADHDARLARMHECHDKILRDLNVAFESQQAKRREECASIVARYHVQEEELKAAEQQRVNAQAMEIEDVRSRHSATLAALAAVQITMRSHSTAAYVVDSYRDRYDTKQRTLDAEAAALRAKCSDVERVEIEKHNHANQAHVMRMAELLERHQECLERVHASTEDSLGSMAKHVIDMTNDHQAQVDAWHRAHELRRQQLDEEQLQRQRDHDAEVVRMQALLDDVEFAHKTTCADISAHHATILQDHRLLHAQDEERWMQAYEDCQRRQAWALSQVQVQCASEIERGEASMARLHAIQADAVARSEEALAHALRNHEGWCMDLEDARVREHGQCERMLEAQWQVMQLDMDEREARLHRRIQELKREADESARDQDVALHAAQERWMEALSCLYMQKEDRLSTHLAQMTAMHDAHARWDLFISQHEERIASQKELAELTHETARVVALRLNENQQAFYDEAAAAIDVKLKEMEARHTAQLEMQRDNHSRMFQLLEEAQVAQRKQLHSDKMQLEQELRAQLTAWRDHLDVEKQAALRVLSIQDEAWQEEVTIELDGKYRDACAALATDSAAHEAAFQLKLHNVQEFWRMELANIQVGLEDTLSHHMRAVDAAQHEFDRDMHDIAQKEHEIETRTQMQHAEAAERRAMAAAEKEAMEVRLRALRYDMVQHERERHDEFHRVWRDMFCQILAVQNEKARVRHQCVREIQALERIQIRDVRAQVPCGDRQPVPDADPSVRRLLRMRIQQQLTISERILHDVEYDTNMDLLREVCRAQQCNAEMAVEDDQSRMSDRRQRAIAFLDQLPSTQVHPMPPRATSPPIVGIDETPSFLLPIKLDFSRFPHLVRLVAHAKEIKETTHLKTLLKDEARNAELSAEYNGIHLDFSRQNATTQTLDMLFDLADTAQLRQKLAAMAAGEHINTTEDRAVMHIALRSPANKPLYVDGVNVVDDVHNVLRNIRAFSDKVRTGAHVGATGKHLTSVVSIGIGGSYLGPEFVFEALKHEPVAKAAAAGRTLRFLANVDPVDAARAIEGLDPEQSLVIVVSKTFTTAETMLNARTLRDWLVKSLAKKGVSAADAIRHHMIAVSAAVPKAEAFGINPSNVFGFWDWVGGRYSVCSAVGIAPLAIHYGADITDSFLAGAHDIDTHLLTAPLRSNLPVILGLLGAMLPYAQALLRFAAHIQQVDMESNGKRVDLDGVELPFQAGEINFGEPGTNGQHSFYQLVHQGRVVPCDFIGFCKSQAPVDLEGEAVSNHDELMSNFFAQPDALANGKSIDELTNVPDTLKPHKAFPGNRPSVSLLFEGHLNAFSAGQLLALYEHRTVVQGAVWGINSFDQWGVELGKVLATQVRNQLSASRKSSAPVQGFNSSTSTLLNKYLSK</sequence>
<feature type="coiled-coil region" evidence="10">
    <location>
        <begin position="1121"/>
        <end position="1148"/>
    </location>
</feature>
<evidence type="ECO:0000256" key="10">
    <source>
        <dbReference type="SAM" id="Coils"/>
    </source>
</evidence>
<dbReference type="HAMAP" id="MF_00473">
    <property type="entry name" value="G6P_isomerase"/>
    <property type="match status" value="1"/>
</dbReference>
<dbReference type="PANTHER" id="PTHR11469:SF1">
    <property type="entry name" value="GLUCOSE-6-PHOSPHATE ISOMERASE"/>
    <property type="match status" value="1"/>
</dbReference>
<keyword evidence="6 9" id="KW-0413">Isomerase</keyword>
<reference evidence="13 14" key="1">
    <citation type="submission" date="2018-08" db="EMBL/GenBank/DDBJ databases">
        <title>Aphanomyces genome sequencing and annotation.</title>
        <authorList>
            <person name="Minardi D."/>
            <person name="Oidtmann B."/>
            <person name="Van Der Giezen M."/>
            <person name="Studholme D.J."/>
        </authorList>
    </citation>
    <scope>NUCLEOTIDE SEQUENCE [LARGE SCALE GENOMIC DNA]</scope>
    <source>
        <strain evidence="13 14">NJM0002</strain>
    </source>
</reference>
<evidence type="ECO:0000256" key="3">
    <source>
        <dbReference type="ARBA" id="ARBA00011952"/>
    </source>
</evidence>
<evidence type="ECO:0000256" key="7">
    <source>
        <dbReference type="ARBA" id="ARBA00029321"/>
    </source>
</evidence>
<comment type="catalytic activity">
    <reaction evidence="7 9">
        <text>alpha-D-glucose 6-phosphate = beta-D-fructose 6-phosphate</text>
        <dbReference type="Rhea" id="RHEA:11816"/>
        <dbReference type="ChEBI" id="CHEBI:57634"/>
        <dbReference type="ChEBI" id="CHEBI:58225"/>
        <dbReference type="EC" id="5.3.1.9"/>
    </reaction>
</comment>
<feature type="coiled-coil region" evidence="10">
    <location>
        <begin position="1042"/>
        <end position="1069"/>
    </location>
</feature>
<evidence type="ECO:0000313" key="14">
    <source>
        <dbReference type="Proteomes" id="UP000285060"/>
    </source>
</evidence>
<feature type="region of interest" description="Disordered" evidence="11">
    <location>
        <begin position="61"/>
        <end position="83"/>
    </location>
</feature>
<dbReference type="PANTHER" id="PTHR11469">
    <property type="entry name" value="GLUCOSE-6-PHOSPHATE ISOMERASE"/>
    <property type="match status" value="1"/>
</dbReference>
<dbReference type="InterPro" id="IPR035476">
    <property type="entry name" value="SIS_PGI_1"/>
</dbReference>
<dbReference type="SMART" id="SM00129">
    <property type="entry name" value="KISc"/>
    <property type="match status" value="1"/>
</dbReference>
<keyword evidence="14" id="KW-1185">Reference proteome</keyword>
<keyword evidence="10" id="KW-0175">Coiled coil</keyword>
<dbReference type="PRINTS" id="PR00662">
    <property type="entry name" value="G6PISOMERASE"/>
</dbReference>
<dbReference type="InterPro" id="IPR036961">
    <property type="entry name" value="Kinesin_motor_dom_sf"/>
</dbReference>
<dbReference type="PROSITE" id="PS50067">
    <property type="entry name" value="KINESIN_MOTOR_2"/>
    <property type="match status" value="1"/>
</dbReference>
<dbReference type="CDD" id="cd05015">
    <property type="entry name" value="SIS_PGI_1"/>
    <property type="match status" value="1"/>
</dbReference>
<dbReference type="EMBL" id="QUSY01000531">
    <property type="protein sequence ID" value="RHY28765.1"/>
    <property type="molecule type" value="Genomic_DNA"/>
</dbReference>
<evidence type="ECO:0000256" key="8">
    <source>
        <dbReference type="PROSITE-ProRule" id="PRU00283"/>
    </source>
</evidence>
<keyword evidence="5 9" id="KW-0324">Glycolysis</keyword>
<keyword evidence="8" id="KW-0067">ATP-binding</keyword>
<feature type="binding site" evidence="8">
    <location>
        <begin position="148"/>
        <end position="155"/>
    </location>
    <ligand>
        <name>ATP</name>
        <dbReference type="ChEBI" id="CHEBI:30616"/>
    </ligand>
</feature>
<dbReference type="EC" id="5.3.1.9" evidence="3 9"/>
<dbReference type="GO" id="GO:0005524">
    <property type="term" value="F:ATP binding"/>
    <property type="evidence" value="ECO:0007669"/>
    <property type="project" value="UniProtKB-UniRule"/>
</dbReference>
<dbReference type="Gene3D" id="3.40.850.10">
    <property type="entry name" value="Kinesin motor domain"/>
    <property type="match status" value="1"/>
</dbReference>